<evidence type="ECO:0000313" key="2">
    <source>
        <dbReference type="Proteomes" id="UP000703590"/>
    </source>
</evidence>
<reference evidence="1 2" key="1">
    <citation type="submission" date="2021-02" db="EMBL/GenBank/DDBJ databases">
        <title>Sulfurospirillum tamanensis sp. nov.</title>
        <authorList>
            <person name="Frolova A."/>
            <person name="Merkel A."/>
            <person name="Slobodkin A."/>
        </authorList>
    </citation>
    <scope>NUCLEOTIDE SEQUENCE [LARGE SCALE GENOMIC DNA]</scope>
    <source>
        <strain evidence="1 2">T05b</strain>
    </source>
</reference>
<comment type="caution">
    <text evidence="1">The sequence shown here is derived from an EMBL/GenBank/DDBJ whole genome shotgun (WGS) entry which is preliminary data.</text>
</comment>
<gene>
    <name evidence="1" type="ORF">JWV37_12415</name>
</gene>
<accession>A0ABS2WVB3</accession>
<dbReference type="InterPro" id="IPR018841">
    <property type="entry name" value="DUF2442"/>
</dbReference>
<name>A0ABS2WVB3_9BACT</name>
<reference evidence="1 2" key="3">
    <citation type="submission" date="2021-02" db="EMBL/GenBank/DDBJ databases">
        <authorList>
            <person name="Merkel A.Y."/>
        </authorList>
    </citation>
    <scope>NUCLEOTIDE SEQUENCE [LARGE SCALE GENOMIC DNA]</scope>
    <source>
        <strain evidence="1 2">T05b</strain>
    </source>
</reference>
<reference evidence="2" key="2">
    <citation type="submission" date="2021-02" db="EMBL/GenBank/DDBJ databases">
        <title>Sulfurospirillum tamanensis sp. nov.</title>
        <authorList>
            <person name="Merkel A.Y."/>
        </authorList>
    </citation>
    <scope>NUCLEOTIDE SEQUENCE [LARGE SCALE GENOMIC DNA]</scope>
    <source>
        <strain evidence="2">T05b</strain>
    </source>
</reference>
<evidence type="ECO:0000313" key="1">
    <source>
        <dbReference type="EMBL" id="MBN2965587.1"/>
    </source>
</evidence>
<sequence>MHTFISRLDFGDKIYVYLQSGDILTIPYNYTKKIQKASKEELLTYRLIGGGIGVHFESIDEDISLSGIITYKINHELKAS</sequence>
<protein>
    <submittedName>
        <fullName evidence="1">DUF2442 domain-containing protein</fullName>
    </submittedName>
</protein>
<dbReference type="Proteomes" id="UP000703590">
    <property type="component" value="Unassembled WGS sequence"/>
</dbReference>
<keyword evidence="2" id="KW-1185">Reference proteome</keyword>
<proteinExistence type="predicted"/>
<organism evidence="1 2">
    <name type="scientific">Sulfurospirillum tamanense</name>
    <dbReference type="NCBI Taxonomy" id="2813362"/>
    <lineage>
        <taxon>Bacteria</taxon>
        <taxon>Pseudomonadati</taxon>
        <taxon>Campylobacterota</taxon>
        <taxon>Epsilonproteobacteria</taxon>
        <taxon>Campylobacterales</taxon>
        <taxon>Sulfurospirillaceae</taxon>
        <taxon>Sulfurospirillum</taxon>
    </lineage>
</organism>
<dbReference type="EMBL" id="JAFHKK010000050">
    <property type="protein sequence ID" value="MBN2965587.1"/>
    <property type="molecule type" value="Genomic_DNA"/>
</dbReference>
<dbReference type="RefSeq" id="WP_205460181.1">
    <property type="nucleotide sequence ID" value="NZ_JAFHKK010000050.1"/>
</dbReference>
<dbReference type="Gene3D" id="3.30.2020.40">
    <property type="entry name" value="Uncharacterised protein PF10387, DUF2442"/>
    <property type="match status" value="1"/>
</dbReference>
<dbReference type="Pfam" id="PF10387">
    <property type="entry name" value="DUF2442"/>
    <property type="match status" value="1"/>
</dbReference>